<dbReference type="Pfam" id="PF23843">
    <property type="entry name" value="DUF7210"/>
    <property type="match status" value="1"/>
</dbReference>
<evidence type="ECO:0000259" key="2">
    <source>
        <dbReference type="Pfam" id="PF23843"/>
    </source>
</evidence>
<proteinExistence type="predicted"/>
<accession>A0A3M6RVK9</accession>
<protein>
    <recommendedName>
        <fullName evidence="2">DUF7210 domain-containing protein</fullName>
    </recommendedName>
</protein>
<dbReference type="AlphaFoldDB" id="A0A3M6RVK9"/>
<dbReference type="EMBL" id="RDQJ01000001">
    <property type="protein sequence ID" value="RMX19014.1"/>
    <property type="molecule type" value="Genomic_DNA"/>
</dbReference>
<gene>
    <name evidence="3" type="ORF">EBQ34_01275</name>
</gene>
<evidence type="ECO:0000313" key="4">
    <source>
        <dbReference type="Proteomes" id="UP000275180"/>
    </source>
</evidence>
<dbReference type="Proteomes" id="UP000275180">
    <property type="component" value="Unassembled WGS sequence"/>
</dbReference>
<evidence type="ECO:0000256" key="1">
    <source>
        <dbReference type="SAM" id="MobiDB-lite"/>
    </source>
</evidence>
<name>A0A3M6RVK9_9BURK</name>
<feature type="region of interest" description="Disordered" evidence="1">
    <location>
        <begin position="39"/>
        <end position="63"/>
    </location>
</feature>
<feature type="domain" description="DUF7210" evidence="2">
    <location>
        <begin position="9"/>
        <end position="41"/>
    </location>
</feature>
<organism evidence="3 4">
    <name type="scientific">Vandammella animalimorsus</name>
    <dbReference type="NCBI Taxonomy" id="2029117"/>
    <lineage>
        <taxon>Bacteria</taxon>
        <taxon>Pseudomonadati</taxon>
        <taxon>Pseudomonadota</taxon>
        <taxon>Betaproteobacteria</taxon>
        <taxon>Burkholderiales</taxon>
        <taxon>Comamonadaceae</taxon>
        <taxon>Vandammella</taxon>
    </lineage>
</organism>
<reference evidence="3 4" key="1">
    <citation type="submission" date="2018-10" db="EMBL/GenBank/DDBJ databases">
        <title>Comamonadaceae CDC group NO-1 genome sequencing and assembly.</title>
        <authorList>
            <person name="Bernier A.-M."/>
            <person name="Bernard K."/>
        </authorList>
    </citation>
    <scope>NUCLEOTIDE SEQUENCE [LARGE SCALE GENOMIC DNA]</scope>
    <source>
        <strain evidence="3 4">NML180582</strain>
    </source>
</reference>
<dbReference type="InterPro" id="IPR055634">
    <property type="entry name" value="DUF7210"/>
</dbReference>
<evidence type="ECO:0000313" key="3">
    <source>
        <dbReference type="EMBL" id="RMX19014.1"/>
    </source>
</evidence>
<sequence>MAAPALQPVRLARPHVHQGQGYDAGDVLHVHPAVAQWMRQQSGLLDGGDAPQPEPHSHSTLED</sequence>
<comment type="caution">
    <text evidence="3">The sequence shown here is derived from an EMBL/GenBank/DDBJ whole genome shotgun (WGS) entry which is preliminary data.</text>
</comment>